<gene>
    <name evidence="2" type="ORF">OHK93_004795</name>
</gene>
<feature type="compositionally biased region" description="Low complexity" evidence="1">
    <location>
        <begin position="42"/>
        <end position="51"/>
    </location>
</feature>
<dbReference type="EMBL" id="JAPUFD010000022">
    <property type="protein sequence ID" value="MDI1493011.1"/>
    <property type="molecule type" value="Genomic_DNA"/>
</dbReference>
<evidence type="ECO:0000313" key="3">
    <source>
        <dbReference type="Proteomes" id="UP001161017"/>
    </source>
</evidence>
<feature type="region of interest" description="Disordered" evidence="1">
    <location>
        <begin position="79"/>
        <end position="124"/>
    </location>
</feature>
<reference evidence="2" key="1">
    <citation type="journal article" date="2023" name="Genome Biol. Evol.">
        <title>First Whole Genome Sequence and Flow Cytometry Genome Size Data for the Lichen-Forming Fungus Ramalina farinacea (Ascomycota).</title>
        <authorList>
            <person name="Llewellyn T."/>
            <person name="Mian S."/>
            <person name="Hill R."/>
            <person name="Leitch I.J."/>
            <person name="Gaya E."/>
        </authorList>
    </citation>
    <scope>NUCLEOTIDE SEQUENCE</scope>
    <source>
        <strain evidence="2">LIQ254RAFAR</strain>
    </source>
</reference>
<evidence type="ECO:0000313" key="2">
    <source>
        <dbReference type="EMBL" id="MDI1493011.1"/>
    </source>
</evidence>
<name>A0AA43QUR9_9LECA</name>
<organism evidence="2 3">
    <name type="scientific">Ramalina farinacea</name>
    <dbReference type="NCBI Taxonomy" id="258253"/>
    <lineage>
        <taxon>Eukaryota</taxon>
        <taxon>Fungi</taxon>
        <taxon>Dikarya</taxon>
        <taxon>Ascomycota</taxon>
        <taxon>Pezizomycotina</taxon>
        <taxon>Lecanoromycetes</taxon>
        <taxon>OSLEUM clade</taxon>
        <taxon>Lecanoromycetidae</taxon>
        <taxon>Lecanorales</taxon>
        <taxon>Lecanorineae</taxon>
        <taxon>Ramalinaceae</taxon>
        <taxon>Ramalina</taxon>
    </lineage>
</organism>
<feature type="region of interest" description="Disordered" evidence="1">
    <location>
        <begin position="33"/>
        <end position="62"/>
    </location>
</feature>
<sequence length="124" mass="13837">MTLIALPYLRAAYTHAYNYLFAEREKAWINVIQPRAGEQGDGDNPQDQNDPNQEDDGMNFELGDNMELGIRMEVIEEVEAEPEAGPQPVHGDRAPPAQDNAAQMHKQRRILDYDGAKGTSAKAK</sequence>
<protein>
    <submittedName>
        <fullName evidence="2">Uncharacterized protein</fullName>
    </submittedName>
</protein>
<comment type="caution">
    <text evidence="2">The sequence shown here is derived from an EMBL/GenBank/DDBJ whole genome shotgun (WGS) entry which is preliminary data.</text>
</comment>
<evidence type="ECO:0000256" key="1">
    <source>
        <dbReference type="SAM" id="MobiDB-lite"/>
    </source>
</evidence>
<proteinExistence type="predicted"/>
<keyword evidence="3" id="KW-1185">Reference proteome</keyword>
<dbReference type="AlphaFoldDB" id="A0AA43QUR9"/>
<accession>A0AA43QUR9</accession>
<dbReference type="Proteomes" id="UP001161017">
    <property type="component" value="Unassembled WGS sequence"/>
</dbReference>